<dbReference type="PRINTS" id="PR01463">
    <property type="entry name" value="EAGCHANLFMLY"/>
</dbReference>
<evidence type="ECO:0000256" key="3">
    <source>
        <dbReference type="ARBA" id="ARBA00022692"/>
    </source>
</evidence>
<protein>
    <submittedName>
        <fullName evidence="10">Voltage-gated potassium channel</fullName>
    </submittedName>
</protein>
<dbReference type="SUPFAM" id="SSF81324">
    <property type="entry name" value="Voltage-gated potassium channels"/>
    <property type="match status" value="1"/>
</dbReference>
<evidence type="ECO:0000256" key="2">
    <source>
        <dbReference type="ARBA" id="ARBA00022448"/>
    </source>
</evidence>
<dbReference type="InterPro" id="IPR028325">
    <property type="entry name" value="VG_K_chnl"/>
</dbReference>
<feature type="domain" description="Potassium channel" evidence="9">
    <location>
        <begin position="145"/>
        <end position="218"/>
    </location>
</feature>
<dbReference type="PANTHER" id="PTHR11537:SF254">
    <property type="entry name" value="POTASSIUM VOLTAGE-GATED CHANNEL PROTEIN SHAB"/>
    <property type="match status" value="1"/>
</dbReference>
<feature type="transmembrane region" description="Helical" evidence="8">
    <location>
        <begin position="21"/>
        <end position="39"/>
    </location>
</feature>
<dbReference type="InterPro" id="IPR013099">
    <property type="entry name" value="K_chnl_dom"/>
</dbReference>
<dbReference type="InterPro" id="IPR027359">
    <property type="entry name" value="Volt_channel_dom_sf"/>
</dbReference>
<proteinExistence type="predicted"/>
<dbReference type="EMBL" id="FRBW01000001">
    <property type="protein sequence ID" value="SHL30165.1"/>
    <property type="molecule type" value="Genomic_DNA"/>
</dbReference>
<comment type="subcellular location">
    <subcellularLocation>
        <location evidence="1">Membrane</location>
        <topology evidence="1">Multi-pass membrane protein</topology>
    </subcellularLocation>
</comment>
<feature type="transmembrane region" description="Helical" evidence="8">
    <location>
        <begin position="193"/>
        <end position="213"/>
    </location>
</feature>
<feature type="transmembrane region" description="Helical" evidence="8">
    <location>
        <begin position="136"/>
        <end position="157"/>
    </location>
</feature>
<evidence type="ECO:0000256" key="7">
    <source>
        <dbReference type="ARBA" id="ARBA00023303"/>
    </source>
</evidence>
<dbReference type="GO" id="GO:0008076">
    <property type="term" value="C:voltage-gated potassium channel complex"/>
    <property type="evidence" value="ECO:0007669"/>
    <property type="project" value="InterPro"/>
</dbReference>
<dbReference type="Proteomes" id="UP000186002">
    <property type="component" value="Unassembled WGS sequence"/>
</dbReference>
<dbReference type="RefSeq" id="WP_208979936.1">
    <property type="nucleotide sequence ID" value="NZ_FRBW01000001.1"/>
</dbReference>
<keyword evidence="4 8" id="KW-1133">Transmembrane helix</keyword>
<evidence type="ECO:0000256" key="6">
    <source>
        <dbReference type="ARBA" id="ARBA00023136"/>
    </source>
</evidence>
<dbReference type="PANTHER" id="PTHR11537">
    <property type="entry name" value="VOLTAGE-GATED POTASSIUM CHANNEL"/>
    <property type="match status" value="1"/>
</dbReference>
<dbReference type="Gene3D" id="1.10.287.70">
    <property type="match status" value="1"/>
</dbReference>
<keyword evidence="5" id="KW-0406">Ion transport</keyword>
<accession>A0A1M6ZIK7</accession>
<evidence type="ECO:0000313" key="11">
    <source>
        <dbReference type="Proteomes" id="UP000186002"/>
    </source>
</evidence>
<evidence type="ECO:0000313" key="10">
    <source>
        <dbReference type="EMBL" id="SHL30165.1"/>
    </source>
</evidence>
<evidence type="ECO:0000256" key="1">
    <source>
        <dbReference type="ARBA" id="ARBA00004141"/>
    </source>
</evidence>
<keyword evidence="2" id="KW-0813">Transport</keyword>
<dbReference type="GO" id="GO:0005249">
    <property type="term" value="F:voltage-gated potassium channel activity"/>
    <property type="evidence" value="ECO:0007669"/>
    <property type="project" value="InterPro"/>
</dbReference>
<dbReference type="InterPro" id="IPR003938">
    <property type="entry name" value="K_chnl_volt-dep_EAG/ELK/ERG"/>
</dbReference>
<feature type="transmembrane region" description="Helical" evidence="8">
    <location>
        <begin position="81"/>
        <end position="99"/>
    </location>
</feature>
<dbReference type="Gene3D" id="1.20.120.350">
    <property type="entry name" value="Voltage-gated potassium channels. Chain C"/>
    <property type="match status" value="1"/>
</dbReference>
<keyword evidence="3 8" id="KW-0812">Transmembrane</keyword>
<keyword evidence="6 8" id="KW-0472">Membrane</keyword>
<dbReference type="STRING" id="735517.SAMN05444272_0250"/>
<keyword evidence="11" id="KW-1185">Reference proteome</keyword>
<evidence type="ECO:0000256" key="4">
    <source>
        <dbReference type="ARBA" id="ARBA00022989"/>
    </source>
</evidence>
<sequence length="257" mass="29244">MSPLRQRLRGLYFGETREARIWRYAILAFDILTILYFIVSSMVDPDRVHHELDYVIAAILAADYIGRLLASDRPMRHAMEFVSLADLVVIVSLLVPAILENFGFLRVVRMLRLLRSYHLLKELRSSSAWFKRNEEIIHSGLNLSVFIFVVTAIVYVVEHDRNASINNYLDALYFTVTTLTTTGFGDITMTDSMGRLLTVAIMIFGVALFLRLVQTIFRPAKVKVPCPDCGLSRHDPDAVHCKHCGKVLNIPTEGEWS</sequence>
<keyword evidence="7 10" id="KW-0407">Ion channel</keyword>
<name>A0A1M6ZIK7_9HYPH</name>
<dbReference type="Pfam" id="PF07885">
    <property type="entry name" value="Ion_trans_2"/>
    <property type="match status" value="1"/>
</dbReference>
<evidence type="ECO:0000256" key="8">
    <source>
        <dbReference type="SAM" id="Phobius"/>
    </source>
</evidence>
<gene>
    <name evidence="10" type="ORF">SAMN05444272_0250</name>
</gene>
<dbReference type="AlphaFoldDB" id="A0A1M6ZIK7"/>
<evidence type="ECO:0000256" key="5">
    <source>
        <dbReference type="ARBA" id="ARBA00023065"/>
    </source>
</evidence>
<evidence type="ECO:0000259" key="9">
    <source>
        <dbReference type="Pfam" id="PF07885"/>
    </source>
</evidence>
<reference evidence="10 11" key="1">
    <citation type="submission" date="2016-11" db="EMBL/GenBank/DDBJ databases">
        <authorList>
            <person name="Jaros S."/>
            <person name="Januszkiewicz K."/>
            <person name="Wedrychowicz H."/>
        </authorList>
    </citation>
    <scope>NUCLEOTIDE SEQUENCE [LARGE SCALE GENOMIC DNA]</scope>
    <source>
        <strain evidence="10 11">DSM 22153</strain>
    </source>
</reference>
<organism evidence="10 11">
    <name type="scientific">Roseibium suaedae</name>
    <dbReference type="NCBI Taxonomy" id="735517"/>
    <lineage>
        <taxon>Bacteria</taxon>
        <taxon>Pseudomonadati</taxon>
        <taxon>Pseudomonadota</taxon>
        <taxon>Alphaproteobacteria</taxon>
        <taxon>Hyphomicrobiales</taxon>
        <taxon>Stappiaceae</taxon>
        <taxon>Roseibium</taxon>
    </lineage>
</organism>
<dbReference type="GO" id="GO:0001508">
    <property type="term" value="P:action potential"/>
    <property type="evidence" value="ECO:0007669"/>
    <property type="project" value="TreeGrafter"/>
</dbReference>